<feature type="compositionally biased region" description="Polar residues" evidence="2">
    <location>
        <begin position="707"/>
        <end position="718"/>
    </location>
</feature>
<feature type="transmembrane region" description="Helical" evidence="3">
    <location>
        <begin position="1610"/>
        <end position="1634"/>
    </location>
</feature>
<feature type="transmembrane region" description="Helical" evidence="3">
    <location>
        <begin position="1772"/>
        <end position="1792"/>
    </location>
</feature>
<evidence type="ECO:0000259" key="5">
    <source>
        <dbReference type="Pfam" id="PF24930"/>
    </source>
</evidence>
<comment type="similarity">
    <text evidence="1">Belongs to the AB hydrolase superfamily. AB hydrolase 4 family.</text>
</comment>
<keyword evidence="3" id="KW-0812">Transmembrane</keyword>
<dbReference type="InterPro" id="IPR050960">
    <property type="entry name" value="AB_hydrolase_4_sf"/>
</dbReference>
<dbReference type="InterPro" id="IPR003675">
    <property type="entry name" value="Rce1/LyrA-like_dom"/>
</dbReference>
<dbReference type="Pfam" id="PF24930">
    <property type="entry name" value="DUF7750"/>
    <property type="match status" value="1"/>
</dbReference>
<dbReference type="OrthoDB" id="5954035at2759"/>
<feature type="region of interest" description="Disordered" evidence="2">
    <location>
        <begin position="879"/>
        <end position="911"/>
    </location>
</feature>
<accession>A0A9Q0H1G1</accession>
<dbReference type="SUPFAM" id="SSF53474">
    <property type="entry name" value="alpha/beta-Hydrolases"/>
    <property type="match status" value="1"/>
</dbReference>
<dbReference type="GO" id="GO:0080120">
    <property type="term" value="P:CAAX-box protein maturation"/>
    <property type="evidence" value="ECO:0007669"/>
    <property type="project" value="UniProtKB-ARBA"/>
</dbReference>
<dbReference type="InterPro" id="IPR029058">
    <property type="entry name" value="AB_hydrolase_fold"/>
</dbReference>
<evidence type="ECO:0000313" key="7">
    <source>
        <dbReference type="Proteomes" id="UP001141806"/>
    </source>
</evidence>
<dbReference type="Pfam" id="PF02517">
    <property type="entry name" value="Rce1-like"/>
    <property type="match status" value="1"/>
</dbReference>
<evidence type="ECO:0000256" key="2">
    <source>
        <dbReference type="SAM" id="MobiDB-lite"/>
    </source>
</evidence>
<feature type="region of interest" description="Disordered" evidence="2">
    <location>
        <begin position="949"/>
        <end position="984"/>
    </location>
</feature>
<dbReference type="Gene3D" id="3.40.50.1820">
    <property type="entry name" value="alpha/beta hydrolase"/>
    <property type="match status" value="1"/>
</dbReference>
<dbReference type="GO" id="GO:0047372">
    <property type="term" value="F:monoacylglycerol lipase activity"/>
    <property type="evidence" value="ECO:0007669"/>
    <property type="project" value="TreeGrafter"/>
</dbReference>
<sequence length="1808" mass="199133">MSLRSNYATLQLQSPCLYPHGNLQIHGSRFWRRRRLKLERSFAVRNHLRSSLSSSFDNLFQNLISQFPSANSLDLIAPALGFASGAALYLSHFKSHRNSGVSDIGEWILFTSPTPFNRFILLRCPSIQFEGSELLQDVNDKLVKEDRHFVKLNSGRIHVRYSEERNGRFEEKLVYQRVCVSTDDGGVISLDWPANLDLTEEPGLDTTLLLIPGSTEGSMDKDVRSFVCESLKQGLFPIVMNPRGCAGSPLTTARLFTAADSDDICTAIQFINSARPWTTLMSVGWGYGANMLTKYLAEVGERTPLTAATCIDNPFDLEEATRSSPYHIATDQKLTSGLIDILRSNKELFQGRAKGFNIEKALSATSLRDFEKTISMVSYGFEAIEEFYTKSSTRQVVGNVKIPVLFIQSDDGMVPVFSIPRSSIAENPFTSLLLCSCLPSATRHDFSAISWCQHLAIEWLAAVELGLLKGRHPLLKDVDVTINPSNGLTLLEAKTSNKSRNKNNFLNLTHSDALNGYSVGPKDVVDETDTASRAHVRSGGDLARQSKFQDEEQQQFVNVSVSQQNSLNLAESIKEEGFSPVDGERGQVLQTAKVVINMLDVTLPGTLAEEQKKKVLAAVEQGETIMKALQGAVPDDVRGKLTASVSEIVQAQGTNLNLDGLMMIGRTSSVSSEANSKAHEKAGGPLSPEVGSSSSNSLGFFIRDELTTASDNNQSGTEKPSEGIESEVPPLSKSLKSVDMGQSQSANAHVDVPNSRKMDFLEEEQNHGKDELSKDISSEYEEKRSDTGGNPNHHIRYEKASGTEEAFLEQGKVNQGNGTAHMGVKEVNDNRTTEDRSLDASADQSKQILFTKSEEASSFVTESPRPEPMENIGNDIQTNEEKNMHPITDQNKQGSTKSEEISPPFLRTPNPPSLNVSQALDALTGLDDSTQMAVNSVFGVIEDMITQLEEKDNRNDGKEDKIEDWVGDENEKPGSVSEERSVTSECKLETEEDCEKEMSSESDQLQSCDHPVDKSCEKCAEPNQDIRIGWEERKATDNSTSLFKSSTSRFWAYCNGINIHKEVIKMKEDLTRPKFLAENLDKSRHVDKFPLYVTINPYRDSLYSEYLNKYILSKMSNTTPLDLDTTTDLLLDYIPEEGQWKLLDQPGNARNLEVDLKAQDMHSTPEAYDKDKIIEPSYVILDTKKEKQQIEEYETVEKFNKNTRIGSDISSEELTQFIKNIILDSLKTEVGRKLGASIVKALEFDLAQDLEQVANAVSLAIGQNEKQVWSLASKGHASGKFGTLNGELIINTISSAVQDANYLGKVLPIGVIIGSSLAALRKHFNVATIDQVEVMGGKYYGQVGEMENSHKHVEKKDQFSDMDGITSRVEVKDEKVNLKNDSMMVGAVTAALGASAFVIHQQKAPEGSDETTGLSSSSLNVRGVYEMEPDKLQDAISGKNQNNIVTSLAEKAMSVAGPVVPTKNDGEVDQERLVAMLADLGQRGGMLRFIGKIALLWGGLRGAMSLTDRLISFLRIAERPMVQRILWFVCMVLLLWSPVVVPLLPILVQGWATHNPNGIAKYACIIGLYAAVLILIMLWGKRIRGYENPLEQYGLDLTSLQKLDDCLKGLMVGVMLVLSIHSVNALLGWASFYWPCSLPSSSPDAVTWLKVCGGVFVLTGQGIMAAIGIAIAEELLFRSWLPEEIAVDLGYHRAIIISGLIFSVLQRSTRAIPGLWLLSLALSGIQQRSNGSLSIPIGMRAGIMATNFILQKGGFLAYKGSGSLWLNGSHPFQPFSGAVGLGVSLLLAVTLYPQKPLQRKKIARVYKE</sequence>
<name>A0A9Q0H1G1_9MAGN</name>
<proteinExistence type="inferred from homology"/>
<evidence type="ECO:0000256" key="3">
    <source>
        <dbReference type="SAM" id="Phobius"/>
    </source>
</evidence>
<comment type="caution">
    <text evidence="6">The sequence shown here is derived from an EMBL/GenBank/DDBJ whole genome shotgun (WGS) entry which is preliminary data.</text>
</comment>
<dbReference type="PANTHER" id="PTHR10794">
    <property type="entry name" value="ABHYDROLASE DOMAIN-CONTAINING PROTEIN"/>
    <property type="match status" value="1"/>
</dbReference>
<keyword evidence="7" id="KW-1185">Reference proteome</keyword>
<reference evidence="6" key="1">
    <citation type="journal article" date="2023" name="Plant J.">
        <title>The genome of the king protea, Protea cynaroides.</title>
        <authorList>
            <person name="Chang J."/>
            <person name="Duong T.A."/>
            <person name="Schoeman C."/>
            <person name="Ma X."/>
            <person name="Roodt D."/>
            <person name="Barker N."/>
            <person name="Li Z."/>
            <person name="Van de Peer Y."/>
            <person name="Mizrachi E."/>
        </authorList>
    </citation>
    <scope>NUCLEOTIDE SEQUENCE</scope>
    <source>
        <tissue evidence="6">Young leaves</tissue>
    </source>
</reference>
<feature type="compositionally biased region" description="Basic and acidic residues" evidence="2">
    <location>
        <begin position="754"/>
        <end position="786"/>
    </location>
</feature>
<dbReference type="EMBL" id="JAMYWD010000010">
    <property type="protein sequence ID" value="KAJ4958101.1"/>
    <property type="molecule type" value="Genomic_DNA"/>
</dbReference>
<feature type="transmembrane region" description="Helical" evidence="3">
    <location>
        <begin position="1559"/>
        <end position="1579"/>
    </location>
</feature>
<feature type="transmembrane region" description="Helical" evidence="3">
    <location>
        <begin position="1486"/>
        <end position="1504"/>
    </location>
</feature>
<evidence type="ECO:0008006" key="8">
    <source>
        <dbReference type="Google" id="ProtNLM"/>
    </source>
</evidence>
<dbReference type="PANTHER" id="PTHR10794:SF92">
    <property type="entry name" value="EMBRYOGENESIS-ASSOCIATED PROTEIN EMB8"/>
    <property type="match status" value="1"/>
</dbReference>
<feature type="transmembrane region" description="Helical" evidence="3">
    <location>
        <begin position="1525"/>
        <end position="1547"/>
    </location>
</feature>
<protein>
    <recommendedName>
        <fullName evidence="8">Embryogenesis-associated protein EMB8</fullName>
    </recommendedName>
</protein>
<gene>
    <name evidence="6" type="ORF">NE237_025212</name>
</gene>
<evidence type="ECO:0000259" key="4">
    <source>
        <dbReference type="Pfam" id="PF02517"/>
    </source>
</evidence>
<evidence type="ECO:0000256" key="1">
    <source>
        <dbReference type="ARBA" id="ARBA00010884"/>
    </source>
</evidence>
<dbReference type="InterPro" id="IPR056652">
    <property type="entry name" value="DUF7750"/>
</dbReference>
<dbReference type="GO" id="GO:0004175">
    <property type="term" value="F:endopeptidase activity"/>
    <property type="evidence" value="ECO:0007669"/>
    <property type="project" value="UniProtKB-ARBA"/>
</dbReference>
<dbReference type="Proteomes" id="UP001141806">
    <property type="component" value="Unassembled WGS sequence"/>
</dbReference>
<feature type="transmembrane region" description="Helical" evidence="3">
    <location>
        <begin position="1654"/>
        <end position="1677"/>
    </location>
</feature>
<keyword evidence="3" id="KW-0472">Membrane</keyword>
<organism evidence="6 7">
    <name type="scientific">Protea cynaroides</name>
    <dbReference type="NCBI Taxonomy" id="273540"/>
    <lineage>
        <taxon>Eukaryota</taxon>
        <taxon>Viridiplantae</taxon>
        <taxon>Streptophyta</taxon>
        <taxon>Embryophyta</taxon>
        <taxon>Tracheophyta</taxon>
        <taxon>Spermatophyta</taxon>
        <taxon>Magnoliopsida</taxon>
        <taxon>Proteales</taxon>
        <taxon>Proteaceae</taxon>
        <taxon>Protea</taxon>
    </lineage>
</organism>
<keyword evidence="3" id="KW-1133">Transmembrane helix</keyword>
<evidence type="ECO:0000313" key="6">
    <source>
        <dbReference type="EMBL" id="KAJ4958101.1"/>
    </source>
</evidence>
<dbReference type="GO" id="GO:0034338">
    <property type="term" value="F:short-chain carboxylesterase activity"/>
    <property type="evidence" value="ECO:0007669"/>
    <property type="project" value="TreeGrafter"/>
</dbReference>
<feature type="domain" description="DUF7750" evidence="5">
    <location>
        <begin position="586"/>
        <end position="650"/>
    </location>
</feature>
<feature type="domain" description="CAAX prenyl protease 2/Lysostaphin resistance protein A-like" evidence="4">
    <location>
        <begin position="1661"/>
        <end position="1742"/>
    </location>
</feature>
<feature type="region of interest" description="Disordered" evidence="2">
    <location>
        <begin position="672"/>
        <end position="795"/>
    </location>
</feature>